<dbReference type="EMBL" id="NHTK01004235">
    <property type="protein sequence ID" value="PPQ87585.1"/>
    <property type="molecule type" value="Genomic_DNA"/>
</dbReference>
<feature type="region of interest" description="Disordered" evidence="1">
    <location>
        <begin position="1"/>
        <end position="64"/>
    </location>
</feature>
<dbReference type="AlphaFoldDB" id="A0A409XA09"/>
<sequence length="349" mass="37332">ISAQSASASALNQKPSGRPRHSNKAPAPAPKSNSSTKPASAFAPNQNSSSRPSSSKAVSAPMGTKSVSVFAASRPSSSKTVSAPTAKSNIGAKSASTFALNHNPSGRPSSSNVVSAPVGTQSVSAFAPNQNLYGRPSFSKTVSAPAAGGRSAFMRKTASAVASVDRDRGNQRAKKIEAEYTKPIVHAASYFDTHCVWCIMEGVLDGTCLDPTHSHEYCETYMESHETPFRDERRLRYSSLPNGLCFKCFIPIYNSGHDVNFGGSCSRSGSLPRLLTAITNNELLLRSVLDKLNPTSPTDNSDDLIAWLKQRVSHLPDSRHVVLNLHDVLLTAIKLLISSNFLKDYSLHT</sequence>
<feature type="compositionally biased region" description="Polar residues" evidence="1">
    <location>
        <begin position="31"/>
        <end position="47"/>
    </location>
</feature>
<evidence type="ECO:0000313" key="3">
    <source>
        <dbReference type="Proteomes" id="UP000284842"/>
    </source>
</evidence>
<feature type="compositionally biased region" description="Low complexity" evidence="1">
    <location>
        <begin position="48"/>
        <end position="59"/>
    </location>
</feature>
<feature type="compositionally biased region" description="Low complexity" evidence="1">
    <location>
        <begin position="1"/>
        <end position="10"/>
    </location>
</feature>
<organism evidence="2 3">
    <name type="scientific">Panaeolus cyanescens</name>
    <dbReference type="NCBI Taxonomy" id="181874"/>
    <lineage>
        <taxon>Eukaryota</taxon>
        <taxon>Fungi</taxon>
        <taxon>Dikarya</taxon>
        <taxon>Basidiomycota</taxon>
        <taxon>Agaricomycotina</taxon>
        <taxon>Agaricomycetes</taxon>
        <taxon>Agaricomycetidae</taxon>
        <taxon>Agaricales</taxon>
        <taxon>Agaricineae</taxon>
        <taxon>Galeropsidaceae</taxon>
        <taxon>Panaeolus</taxon>
    </lineage>
</organism>
<name>A0A409XA09_9AGAR</name>
<gene>
    <name evidence="2" type="ORF">CVT24_011797</name>
</gene>
<dbReference type="InParanoid" id="A0A409XA09"/>
<comment type="caution">
    <text evidence="2">The sequence shown here is derived from an EMBL/GenBank/DDBJ whole genome shotgun (WGS) entry which is preliminary data.</text>
</comment>
<proteinExistence type="predicted"/>
<evidence type="ECO:0000313" key="2">
    <source>
        <dbReference type="EMBL" id="PPQ87585.1"/>
    </source>
</evidence>
<accession>A0A409XA09</accession>
<reference evidence="2 3" key="1">
    <citation type="journal article" date="2018" name="Evol. Lett.">
        <title>Horizontal gene cluster transfer increased hallucinogenic mushroom diversity.</title>
        <authorList>
            <person name="Reynolds H.T."/>
            <person name="Vijayakumar V."/>
            <person name="Gluck-Thaler E."/>
            <person name="Korotkin H.B."/>
            <person name="Matheny P.B."/>
            <person name="Slot J.C."/>
        </authorList>
    </citation>
    <scope>NUCLEOTIDE SEQUENCE [LARGE SCALE GENOMIC DNA]</scope>
    <source>
        <strain evidence="2 3">2629</strain>
    </source>
</reference>
<keyword evidence="3" id="KW-1185">Reference proteome</keyword>
<dbReference type="Proteomes" id="UP000284842">
    <property type="component" value="Unassembled WGS sequence"/>
</dbReference>
<protein>
    <submittedName>
        <fullName evidence="2">Uncharacterized protein</fullName>
    </submittedName>
</protein>
<evidence type="ECO:0000256" key="1">
    <source>
        <dbReference type="SAM" id="MobiDB-lite"/>
    </source>
</evidence>
<feature type="non-terminal residue" evidence="2">
    <location>
        <position position="1"/>
    </location>
</feature>